<feature type="region of interest" description="Disordered" evidence="1">
    <location>
        <begin position="178"/>
        <end position="197"/>
    </location>
</feature>
<evidence type="ECO:0000313" key="8">
    <source>
        <dbReference type="Proteomes" id="UP000663829"/>
    </source>
</evidence>
<keyword evidence="2" id="KW-0812">Transmembrane</keyword>
<dbReference type="Proteomes" id="UP000682733">
    <property type="component" value="Unassembled WGS sequence"/>
</dbReference>
<protein>
    <recommendedName>
        <fullName evidence="3">Shisa N-terminal domain-containing protein</fullName>
    </recommendedName>
</protein>
<proteinExistence type="predicted"/>
<keyword evidence="2" id="KW-1133">Transmembrane helix</keyword>
<dbReference type="AlphaFoldDB" id="A0A813WP00"/>
<dbReference type="EMBL" id="CAJNOQ010001011">
    <property type="protein sequence ID" value="CAF0860107.1"/>
    <property type="molecule type" value="Genomic_DNA"/>
</dbReference>
<dbReference type="Pfam" id="PF13908">
    <property type="entry name" value="Shisa_N"/>
    <property type="match status" value="1"/>
</dbReference>
<feature type="transmembrane region" description="Helical" evidence="2">
    <location>
        <begin position="97"/>
        <end position="119"/>
    </location>
</feature>
<keyword evidence="2" id="KW-0472">Membrane</keyword>
<dbReference type="Proteomes" id="UP000681722">
    <property type="component" value="Unassembled WGS sequence"/>
</dbReference>
<evidence type="ECO:0000313" key="4">
    <source>
        <dbReference type="EMBL" id="CAF0860107.1"/>
    </source>
</evidence>
<dbReference type="Proteomes" id="UP000663829">
    <property type="component" value="Unassembled WGS sequence"/>
</dbReference>
<evidence type="ECO:0000256" key="2">
    <source>
        <dbReference type="SAM" id="Phobius"/>
    </source>
</evidence>
<evidence type="ECO:0000256" key="1">
    <source>
        <dbReference type="SAM" id="MobiDB-lite"/>
    </source>
</evidence>
<comment type="caution">
    <text evidence="4">The sequence shown here is derived from an EMBL/GenBank/DDBJ whole genome shotgun (WGS) entry which is preliminary data.</text>
</comment>
<dbReference type="InterPro" id="IPR053891">
    <property type="entry name" value="Shisa_N"/>
</dbReference>
<evidence type="ECO:0000313" key="7">
    <source>
        <dbReference type="EMBL" id="CAF4228815.1"/>
    </source>
</evidence>
<gene>
    <name evidence="4" type="ORF">GPM918_LOCUS6539</name>
    <name evidence="5" type="ORF">OVA965_LOCUS34034</name>
    <name evidence="6" type="ORF">SRO942_LOCUS6539</name>
    <name evidence="7" type="ORF">TMI583_LOCUS34940</name>
</gene>
<dbReference type="EMBL" id="CAJOBA010049907">
    <property type="protein sequence ID" value="CAF4228815.1"/>
    <property type="molecule type" value="Genomic_DNA"/>
</dbReference>
<accession>A0A813WP00</accession>
<dbReference type="Proteomes" id="UP000677228">
    <property type="component" value="Unassembled WGS sequence"/>
</dbReference>
<feature type="compositionally biased region" description="Polar residues" evidence="1">
    <location>
        <begin position="180"/>
        <end position="197"/>
    </location>
</feature>
<dbReference type="EMBL" id="CAJOBC010001011">
    <property type="protein sequence ID" value="CAF3647752.1"/>
    <property type="molecule type" value="Genomic_DNA"/>
</dbReference>
<evidence type="ECO:0000313" key="6">
    <source>
        <dbReference type="EMBL" id="CAF3647752.1"/>
    </source>
</evidence>
<name>A0A813WP00_9BILA</name>
<dbReference type="OrthoDB" id="10010453at2759"/>
<feature type="domain" description="Shisa N-terminal" evidence="3">
    <location>
        <begin position="4"/>
        <end position="49"/>
    </location>
</feature>
<evidence type="ECO:0000313" key="5">
    <source>
        <dbReference type="EMBL" id="CAF1430789.1"/>
    </source>
</evidence>
<evidence type="ECO:0000259" key="3">
    <source>
        <dbReference type="Pfam" id="PF13908"/>
    </source>
</evidence>
<reference evidence="4" key="1">
    <citation type="submission" date="2021-02" db="EMBL/GenBank/DDBJ databases">
        <authorList>
            <person name="Nowell W R."/>
        </authorList>
    </citation>
    <scope>NUCLEOTIDE SEQUENCE</scope>
</reference>
<dbReference type="EMBL" id="CAJNOK010028128">
    <property type="protein sequence ID" value="CAF1430789.1"/>
    <property type="molecule type" value="Genomic_DNA"/>
</dbReference>
<sequence length="252" mass="28521">MRASCPGFLDRHGIWNNGFDCPPPSAGPIRMCCGTESERYCCISDDNDQTNSNNNIYFSNKHQLFRTLLSSSSSKPKLSTYLSATTMNDRFSNYTPFLTGVFSLFICFLICLLCIYLYFQFTQNCCYPKRKKQKGTKTGMVRQSQQHDGLLTLTTLQPLPYRNMAYLTSSSTYRSSQQQNRISTISSETGKSSTRTDTSVCDLTPLNLYPTMTTSLLISENDETNQPQVHQGSPISSSCYVFPNELEYLCHK</sequence>
<organism evidence="4 8">
    <name type="scientific">Didymodactylos carnosus</name>
    <dbReference type="NCBI Taxonomy" id="1234261"/>
    <lineage>
        <taxon>Eukaryota</taxon>
        <taxon>Metazoa</taxon>
        <taxon>Spiralia</taxon>
        <taxon>Gnathifera</taxon>
        <taxon>Rotifera</taxon>
        <taxon>Eurotatoria</taxon>
        <taxon>Bdelloidea</taxon>
        <taxon>Philodinida</taxon>
        <taxon>Philodinidae</taxon>
        <taxon>Didymodactylos</taxon>
    </lineage>
</organism>
<keyword evidence="8" id="KW-1185">Reference proteome</keyword>